<dbReference type="GO" id="GO:0005737">
    <property type="term" value="C:cytoplasm"/>
    <property type="evidence" value="ECO:0007669"/>
    <property type="project" value="TreeGrafter"/>
</dbReference>
<dbReference type="InterPro" id="IPR020095">
    <property type="entry name" value="PsdUridine_synth_TruA_C"/>
</dbReference>
<dbReference type="Proteomes" id="UP000023758">
    <property type="component" value="Unassembled WGS sequence"/>
</dbReference>
<comment type="similarity">
    <text evidence="1">Belongs to the tRNA pseudouridine synthase TruA family.</text>
</comment>
<dbReference type="InterPro" id="IPR020094">
    <property type="entry name" value="TruA/RsuA/RluB/E/F_N"/>
</dbReference>
<sequence>MRVPCRGSCTNVNRVTISITRTKRFLSTPRFLIEQKMTENSSHSPYSDWSNTSLINRIHELERQLNQCPQNAVSIPSTECLKVDKGLGQAERTPTDGRPRERSTSSNPSRTSSKKRRKIDPSKYSTRHIAIKFAYLGKRYNGLEHANGNYTEVPTIEEELWKALRKTRLIFPTHKDCTEEFSGKDNSPSRPYAIHWDGCQYSKCGRTDKGVSAFGQVIGIRVRSLRPAEPNPPVELKGGDVVNSVVATESGMGDKNTQSGVSDTGEAKGWDDIADELPYIQILNGALPEDIRVLAWCPHLPPDFDARFSCRQRRYRYFFTQPAFCPTPGTRGIVRSPELKDDLSLARPREGWLDIEAMRKAAQYFVGSHDFRNFCKVDTSKQITNFVRRILRADIELVDPQRTPLGFVQMPGFEPFENGPRNTGVPGSINDINSAAGKVYSFTVHGTAFLWHQIRHMVGILFLVGQGLEHPSIVPELLDVTKNPRRPVYEMASDSPLVLWDCIFGEEEDELDWVYPGDPRTLKSPSRRTDGNFGQGGLVEDLWTLWRNRKIDELLAGTLLESMANRGQSIAASKEDDHPSNQVQTVRSPRVFSGGDNGKPVGKYVPLLNRTKLDLVEDMNARYLSKKGHKYWNKVLEYQEEQRKAALNGE</sequence>
<evidence type="ECO:0000313" key="6">
    <source>
        <dbReference type="EMBL" id="EZF48777.1"/>
    </source>
</evidence>
<dbReference type="InterPro" id="IPR041707">
    <property type="entry name" value="Pus3-like"/>
</dbReference>
<keyword evidence="3" id="KW-0413">Isomerase</keyword>
<dbReference type="GO" id="GO:1990481">
    <property type="term" value="P:mRNA pseudouridine synthesis"/>
    <property type="evidence" value="ECO:0007669"/>
    <property type="project" value="TreeGrafter"/>
</dbReference>
<dbReference type="PANTHER" id="PTHR11142">
    <property type="entry name" value="PSEUDOURIDYLATE SYNTHASE"/>
    <property type="match status" value="1"/>
</dbReference>
<dbReference type="GO" id="GO:0005634">
    <property type="term" value="C:nucleus"/>
    <property type="evidence" value="ECO:0007669"/>
    <property type="project" value="TreeGrafter"/>
</dbReference>
<dbReference type="HAMAP" id="MF_00171">
    <property type="entry name" value="TruA"/>
    <property type="match status" value="1"/>
</dbReference>
<evidence type="ECO:0000256" key="4">
    <source>
        <dbReference type="SAM" id="MobiDB-lite"/>
    </source>
</evidence>
<gene>
    <name evidence="6" type="ORF">H103_07599</name>
</gene>
<evidence type="ECO:0000259" key="5">
    <source>
        <dbReference type="Pfam" id="PF01416"/>
    </source>
</evidence>
<dbReference type="CDD" id="cd02569">
    <property type="entry name" value="PseudoU_synth_ScPus3"/>
    <property type="match status" value="1"/>
</dbReference>
<dbReference type="InterPro" id="IPR020103">
    <property type="entry name" value="PsdUridine_synth_cat_dom_sf"/>
</dbReference>
<name>A0A022VR72_TRIRU</name>
<dbReference type="GO" id="GO:0003723">
    <property type="term" value="F:RNA binding"/>
    <property type="evidence" value="ECO:0007669"/>
    <property type="project" value="InterPro"/>
</dbReference>
<reference evidence="6" key="1">
    <citation type="submission" date="2014-02" db="EMBL/GenBank/DDBJ databases">
        <title>The Genome Sequence of Trichophyton rubrum (morphotype fischeri) CBS 288.86.</title>
        <authorList>
            <consortium name="The Broad Institute Genomics Platform"/>
            <person name="Cuomo C.A."/>
            <person name="White T.C."/>
            <person name="Graser Y."/>
            <person name="Martinez-Rossi N."/>
            <person name="Heitman J."/>
            <person name="Young S.K."/>
            <person name="Zeng Q."/>
            <person name="Gargeya S."/>
            <person name="Abouelleil A."/>
            <person name="Alvarado L."/>
            <person name="Chapman S.B."/>
            <person name="Gainer-Dewar J."/>
            <person name="Goldberg J."/>
            <person name="Griggs A."/>
            <person name="Gujja S."/>
            <person name="Hansen M."/>
            <person name="Howarth C."/>
            <person name="Imamovic A."/>
            <person name="Larimer J."/>
            <person name="Martinez D."/>
            <person name="Murphy C."/>
            <person name="Pearson M.D."/>
            <person name="Persinoti G."/>
            <person name="Poon T."/>
            <person name="Priest M."/>
            <person name="Roberts A.D."/>
            <person name="Saif S."/>
            <person name="Shea T.D."/>
            <person name="Sykes S.N."/>
            <person name="Wortman J."/>
            <person name="Nusbaum C."/>
            <person name="Birren B."/>
        </authorList>
    </citation>
    <scope>NUCLEOTIDE SEQUENCE [LARGE SCALE GENOMIC DNA]</scope>
    <source>
        <strain evidence="6">CBS 288.86</strain>
    </source>
</reference>
<dbReference type="InterPro" id="IPR001406">
    <property type="entry name" value="PsdUridine_synth_TruA"/>
</dbReference>
<feature type="region of interest" description="Disordered" evidence="4">
    <location>
        <begin position="84"/>
        <end position="122"/>
    </location>
</feature>
<dbReference type="InterPro" id="IPR020097">
    <property type="entry name" value="PsdUridine_synth_TruA_a/b_dom"/>
</dbReference>
<dbReference type="AlphaFoldDB" id="A0A022VR72"/>
<dbReference type="GO" id="GO:0009982">
    <property type="term" value="F:pseudouridine synthase activity"/>
    <property type="evidence" value="ECO:0007669"/>
    <property type="project" value="InterPro"/>
</dbReference>
<feature type="domain" description="Pseudouridine synthase I TruA alpha/beta" evidence="5">
    <location>
        <begin position="361"/>
        <end position="504"/>
    </location>
</feature>
<organism evidence="6">
    <name type="scientific">Trichophyton rubrum CBS 288.86</name>
    <dbReference type="NCBI Taxonomy" id="1215330"/>
    <lineage>
        <taxon>Eukaryota</taxon>
        <taxon>Fungi</taxon>
        <taxon>Dikarya</taxon>
        <taxon>Ascomycota</taxon>
        <taxon>Pezizomycotina</taxon>
        <taxon>Eurotiomycetes</taxon>
        <taxon>Eurotiomycetidae</taxon>
        <taxon>Onygenales</taxon>
        <taxon>Arthrodermataceae</taxon>
        <taxon>Trichophyton</taxon>
    </lineage>
</organism>
<dbReference type="OrthoDB" id="25767at2759"/>
<dbReference type="HOGENOM" id="CLU_014673_2_3_1"/>
<keyword evidence="2" id="KW-0819">tRNA processing</keyword>
<evidence type="ECO:0000256" key="3">
    <source>
        <dbReference type="ARBA" id="ARBA00023235"/>
    </source>
</evidence>
<feature type="region of interest" description="Disordered" evidence="4">
    <location>
        <begin position="570"/>
        <end position="597"/>
    </location>
</feature>
<dbReference type="SUPFAM" id="SSF55120">
    <property type="entry name" value="Pseudouridine synthase"/>
    <property type="match status" value="1"/>
</dbReference>
<dbReference type="Gene3D" id="3.30.70.660">
    <property type="entry name" value="Pseudouridine synthase I, catalytic domain, C-terminal subdomain"/>
    <property type="match status" value="1"/>
</dbReference>
<dbReference type="EMBL" id="KK207919">
    <property type="protein sequence ID" value="EZF48777.1"/>
    <property type="molecule type" value="Genomic_DNA"/>
</dbReference>
<proteinExistence type="inferred from homology"/>
<protein>
    <submittedName>
        <fullName evidence="6">tRNA pseudouridine(38-40) synthase</fullName>
    </submittedName>
</protein>
<dbReference type="Pfam" id="PF01416">
    <property type="entry name" value="PseudoU_synth_1"/>
    <property type="match status" value="1"/>
</dbReference>
<dbReference type="Gene3D" id="3.30.70.580">
    <property type="entry name" value="Pseudouridine synthase I, catalytic domain, N-terminal subdomain"/>
    <property type="match status" value="1"/>
</dbReference>
<accession>A0A022VR72</accession>
<evidence type="ECO:0000256" key="1">
    <source>
        <dbReference type="ARBA" id="ARBA00009375"/>
    </source>
</evidence>
<dbReference type="GO" id="GO:0031119">
    <property type="term" value="P:tRNA pseudouridine synthesis"/>
    <property type="evidence" value="ECO:0007669"/>
    <property type="project" value="TreeGrafter"/>
</dbReference>
<evidence type="ECO:0000256" key="2">
    <source>
        <dbReference type="ARBA" id="ARBA00022694"/>
    </source>
</evidence>
<dbReference type="PANTHER" id="PTHR11142:SF5">
    <property type="entry name" value="TRNA PSEUDOURIDINE(38_39) SYNTHASE"/>
    <property type="match status" value="1"/>
</dbReference>
<feature type="compositionally biased region" description="Basic and acidic residues" evidence="4">
    <location>
        <begin position="93"/>
        <end position="103"/>
    </location>
</feature>